<dbReference type="PANTHER" id="PTHR36124:SF1">
    <property type="entry name" value="ER-BOUND OXYGENASE MPAB_MPAB'_RUBBER OXYGENASE CATALYTIC DOMAIN-CONTAINING PROTEIN"/>
    <property type="match status" value="1"/>
</dbReference>
<dbReference type="OrthoDB" id="545169at2759"/>
<feature type="domain" description="ER-bound oxygenase mpaB/mpaB'/Rubber oxygenase catalytic" evidence="2">
    <location>
        <begin position="152"/>
        <end position="286"/>
    </location>
</feature>
<dbReference type="GO" id="GO:0016491">
    <property type="term" value="F:oxidoreductase activity"/>
    <property type="evidence" value="ECO:0007669"/>
    <property type="project" value="InterPro"/>
</dbReference>
<accession>A0A438MVM3</accession>
<dbReference type="VEuPathDB" id="FungiDB:PV10_04540"/>
<protein>
    <recommendedName>
        <fullName evidence="2">ER-bound oxygenase mpaB/mpaB'/Rubber oxygenase catalytic domain-containing protein</fullName>
    </recommendedName>
</protein>
<dbReference type="InterPro" id="IPR018713">
    <property type="entry name" value="MPAB/Lcp_cat_dom"/>
</dbReference>
<evidence type="ECO:0000313" key="4">
    <source>
        <dbReference type="Proteomes" id="UP000288859"/>
    </source>
</evidence>
<proteinExistence type="predicted"/>
<dbReference type="EMBL" id="NAJM01000054">
    <property type="protein sequence ID" value="RVX66930.1"/>
    <property type="molecule type" value="Genomic_DNA"/>
</dbReference>
<dbReference type="AlphaFoldDB" id="A0A438MVM3"/>
<keyword evidence="1" id="KW-0812">Transmembrane</keyword>
<dbReference type="InterPro" id="IPR046366">
    <property type="entry name" value="MPAB"/>
</dbReference>
<sequence>MDSESSDLTTQHLHHRILISAKSKDVLSWRSLLVIAVIYLVIVRILRYHNLQRINQRYGQFIANPNSLDYKSAHEIMKLGLLYEFPFMWGFGTQWALVKSYGIANGTKLLVQTRQLTDEKTVGKRAEDTGVFLGEILVMGVDSERGMRALAKMNWLHRRYGAKITNGDLIHTLALFVLESQRWIDAYEWRKLTDLEKVASFVYWKEIGNRMGIRDIPDTLDELKTWTFAYEKDHMFYTDDNKACVDATVNLFLRKTPKFLHGAVRTTTAAFLEPYARPSLGVKDPPYWVERLVHIGFQIRAFLIRHIFLPRIQSPFRTVQGPDGRLHRRQYLFEPWYVQETWRSRLSSLLGLSSGPHPGPKFKSDGFLPEELGPLKYEHVANKAVALEVEQLNEYRLKGGAAGTGCPFAFHG</sequence>
<dbReference type="Pfam" id="PF09995">
    <property type="entry name" value="MPAB_Lcp_cat"/>
    <property type="match status" value="1"/>
</dbReference>
<evidence type="ECO:0000313" key="3">
    <source>
        <dbReference type="EMBL" id="RVX66930.1"/>
    </source>
</evidence>
<keyword evidence="1" id="KW-0472">Membrane</keyword>
<comment type="caution">
    <text evidence="3">The sequence shown here is derived from an EMBL/GenBank/DDBJ whole genome shotgun (WGS) entry which is preliminary data.</text>
</comment>
<evidence type="ECO:0000256" key="1">
    <source>
        <dbReference type="SAM" id="Phobius"/>
    </source>
</evidence>
<gene>
    <name evidence="3" type="ORF">B0A52_09054</name>
</gene>
<keyword evidence="1" id="KW-1133">Transmembrane helix</keyword>
<name>A0A438MVM3_EXOME</name>
<dbReference type="Proteomes" id="UP000288859">
    <property type="component" value="Unassembled WGS sequence"/>
</dbReference>
<reference evidence="3 4" key="1">
    <citation type="submission" date="2017-03" db="EMBL/GenBank/DDBJ databases">
        <title>Genomes of endolithic fungi from Antarctica.</title>
        <authorList>
            <person name="Coleine C."/>
            <person name="Masonjones S."/>
            <person name="Stajich J.E."/>
        </authorList>
    </citation>
    <scope>NUCLEOTIDE SEQUENCE [LARGE SCALE GENOMIC DNA]</scope>
    <source>
        <strain evidence="3 4">CCFEE 6314</strain>
    </source>
</reference>
<evidence type="ECO:0000259" key="2">
    <source>
        <dbReference type="Pfam" id="PF09995"/>
    </source>
</evidence>
<dbReference type="PANTHER" id="PTHR36124">
    <property type="match status" value="1"/>
</dbReference>
<feature type="transmembrane region" description="Helical" evidence="1">
    <location>
        <begin position="27"/>
        <end position="46"/>
    </location>
</feature>
<organism evidence="3 4">
    <name type="scientific">Exophiala mesophila</name>
    <name type="common">Black yeast-like fungus</name>
    <dbReference type="NCBI Taxonomy" id="212818"/>
    <lineage>
        <taxon>Eukaryota</taxon>
        <taxon>Fungi</taxon>
        <taxon>Dikarya</taxon>
        <taxon>Ascomycota</taxon>
        <taxon>Pezizomycotina</taxon>
        <taxon>Eurotiomycetes</taxon>
        <taxon>Chaetothyriomycetidae</taxon>
        <taxon>Chaetothyriales</taxon>
        <taxon>Herpotrichiellaceae</taxon>
        <taxon>Exophiala</taxon>
    </lineage>
</organism>